<dbReference type="PROSITE" id="PS00758">
    <property type="entry name" value="ARGE_DAPE_CPG2_1"/>
    <property type="match status" value="1"/>
</dbReference>
<comment type="caution">
    <text evidence="2">The sequence shown here is derived from an EMBL/GenBank/DDBJ whole genome shotgun (WGS) entry which is preliminary data.</text>
</comment>
<keyword evidence="1" id="KW-0378">Hydrolase</keyword>
<dbReference type="AlphaFoldDB" id="A0A6I3S9M1"/>
<evidence type="ECO:0000256" key="1">
    <source>
        <dbReference type="ARBA" id="ARBA00022801"/>
    </source>
</evidence>
<gene>
    <name evidence="2" type="ORF">GMD42_10850</name>
</gene>
<dbReference type="Proteomes" id="UP000462362">
    <property type="component" value="Unassembled WGS sequence"/>
</dbReference>
<reference evidence="2 3" key="1">
    <citation type="journal article" date="2019" name="Nat. Med.">
        <title>A library of human gut bacterial isolates paired with longitudinal multiomics data enables mechanistic microbiome research.</title>
        <authorList>
            <person name="Poyet M."/>
            <person name="Groussin M."/>
            <person name="Gibbons S.M."/>
            <person name="Avila-Pacheco J."/>
            <person name="Jiang X."/>
            <person name="Kearney S.M."/>
            <person name="Perrotta A.R."/>
            <person name="Berdy B."/>
            <person name="Zhao S."/>
            <person name="Lieberman T.D."/>
            <person name="Swanson P.K."/>
            <person name="Smith M."/>
            <person name="Roesemann S."/>
            <person name="Alexander J.E."/>
            <person name="Rich S.A."/>
            <person name="Livny J."/>
            <person name="Vlamakis H."/>
            <person name="Clish C."/>
            <person name="Bullock K."/>
            <person name="Deik A."/>
            <person name="Scott J."/>
            <person name="Pierce K.A."/>
            <person name="Xavier R.J."/>
            <person name="Alm E.J."/>
        </authorList>
    </citation>
    <scope>NUCLEOTIDE SEQUENCE [LARGE SCALE GENOMIC DNA]</scope>
    <source>
        <strain evidence="2 3">BIOML-A2</strain>
    </source>
</reference>
<name>A0A6I3S9M1_9BURK</name>
<protein>
    <submittedName>
        <fullName evidence="2">Peptidase M20</fullName>
    </submittedName>
</protein>
<dbReference type="InterPro" id="IPR001261">
    <property type="entry name" value="ArgE/DapE_CS"/>
</dbReference>
<dbReference type="SUPFAM" id="SSF53187">
    <property type="entry name" value="Zn-dependent exopeptidases"/>
    <property type="match status" value="1"/>
</dbReference>
<evidence type="ECO:0000313" key="2">
    <source>
        <dbReference type="EMBL" id="MTU44089.1"/>
    </source>
</evidence>
<accession>A0A6I3S9M1</accession>
<sequence length="577" mass="63388">MKEKLKTKLRRNMRIRTLSLLTVMSAVSLSAIAAAPTVSTEAKKAADMINADAPMQKMLAELTSPQGQKWRFNIQMEIVRIASPSRSEMRRQQELMRRFTEEWGFSPAQVMTRTDGIIKGAGLQKVDGLPVYNACVRIPGTYSQQKDAQSYKGQFPKVLLEGHIDTVNPAELPPVSAPFVPVKLQKASDALVKTKAELAALPDELHFDKDGKIIEDANYKKAYQRYNDYEDALGRGALRIYVPGYNDAMINTAAVMQAAYMLNKYKIKPVYDIWICGTTGEEGKGNLCGMKQLYGYNQDTGKGNNALNFVANFGADSTSPGSGTVNYLGSYRFEIKYSEPAGVKVGANQPSALMAMNRAIEMISNLKTPYDLDKKAERTTYTVGVGSCTPASEGERSKECTLLVDMRSPTPGPLKDIRSKIEPAFAKALQQENAKYGLKDGDAKAVKMELVWFGDRPAHKRKNYDDPAMQAFWQSARTAGIDIREKLNERAASLNDNVPAAVGVPTVNFNVGTNAGGGGGHAWYEWGIPGNGQDEGKRVYRMILMGLMAAGYHTSDGKVVPPLVSPKGNRTTEELYK</sequence>
<dbReference type="Gene3D" id="3.40.630.10">
    <property type="entry name" value="Zn peptidases"/>
    <property type="match status" value="1"/>
</dbReference>
<proteinExistence type="predicted"/>
<dbReference type="EMBL" id="WNCL01000045">
    <property type="protein sequence ID" value="MTU44089.1"/>
    <property type="molecule type" value="Genomic_DNA"/>
</dbReference>
<evidence type="ECO:0000313" key="3">
    <source>
        <dbReference type="Proteomes" id="UP000462362"/>
    </source>
</evidence>
<organism evidence="2 3">
    <name type="scientific">Parasutterella excrementihominis</name>
    <dbReference type="NCBI Taxonomy" id="487175"/>
    <lineage>
        <taxon>Bacteria</taxon>
        <taxon>Pseudomonadati</taxon>
        <taxon>Pseudomonadota</taxon>
        <taxon>Betaproteobacteria</taxon>
        <taxon>Burkholderiales</taxon>
        <taxon>Sutterellaceae</taxon>
        <taxon>Parasutterella</taxon>
    </lineage>
</organism>